<gene>
    <name evidence="2" type="ORF">NT26_4064</name>
</gene>
<evidence type="ECO:0000313" key="2">
    <source>
        <dbReference type="EMBL" id="CCF21786.1"/>
    </source>
</evidence>
<feature type="compositionally biased region" description="Gly residues" evidence="1">
    <location>
        <begin position="96"/>
        <end position="108"/>
    </location>
</feature>
<keyword evidence="3" id="KW-1185">Reference proteome</keyword>
<proteinExistence type="predicted"/>
<dbReference type="KEGG" id="rht:NT26_4064"/>
<reference evidence="2 3" key="1">
    <citation type="journal article" date="2013" name="Genome Biol. Evol.">
        <title>Life in an arsenic-containing gold mine: genome and physiology of the autotrophic arsenite-oxidizing bacterium rhizobium sp. NT-26.</title>
        <authorList>
            <person name="Andres J."/>
            <person name="Arsene-Ploetze F."/>
            <person name="Barbe V."/>
            <person name="Brochier-Armanet C."/>
            <person name="Cleiss-Arnold J."/>
            <person name="Coppee J.Y."/>
            <person name="Dillies M.A."/>
            <person name="Geist"/>
            <person name="L"/>
            <person name="Joublin A."/>
            <person name="Koechler S."/>
            <person name="Lassalle F."/>
            <person name="Marchal M."/>
            <person name="Medigue C."/>
            <person name="Muller D."/>
            <person name="Nesme X."/>
            <person name="Plewniak F."/>
            <person name="Proux C."/>
            <person name="Ramirez-Bahena M.H."/>
            <person name="Schenowitz C."/>
            <person name="Sismeiro O."/>
            <person name="Vallenet D."/>
            <person name="Santini J.M."/>
            <person name="Bertin P.N."/>
        </authorList>
    </citation>
    <scope>NUCLEOTIDE SEQUENCE [LARGE SCALE GENOMIC DNA]</scope>
    <source>
        <strain evidence="2 3">NT-26</strain>
    </source>
</reference>
<dbReference type="EMBL" id="FO082820">
    <property type="protein sequence ID" value="CCF21786.1"/>
    <property type="molecule type" value="Genomic_DNA"/>
</dbReference>
<dbReference type="STRING" id="1125847.NT26_4064"/>
<name>L0NLX3_9HYPH</name>
<sequence>MVALNHLTVPVAISMPFLCKYRRCPSKAGTGKFVFAERWSRAPGRLEQAYQTNSDAKEIEAGPIPVKNERPIDYPPKAENPAREEERRVSDTDQQLGGGGVAGPIQGTLGGGVRPSMIEIYTARAWRTAIFSQRSIASYA</sequence>
<feature type="compositionally biased region" description="Basic and acidic residues" evidence="1">
    <location>
        <begin position="80"/>
        <end position="91"/>
    </location>
</feature>
<organism evidence="2 3">
    <name type="scientific">Pseudorhizobium banfieldiae</name>
    <dbReference type="NCBI Taxonomy" id="1125847"/>
    <lineage>
        <taxon>Bacteria</taxon>
        <taxon>Pseudomonadati</taxon>
        <taxon>Pseudomonadota</taxon>
        <taxon>Alphaproteobacteria</taxon>
        <taxon>Hyphomicrobiales</taxon>
        <taxon>Rhizobiaceae</taxon>
        <taxon>Rhizobium/Agrobacterium group</taxon>
        <taxon>Pseudorhizobium</taxon>
    </lineage>
</organism>
<evidence type="ECO:0000313" key="3">
    <source>
        <dbReference type="Proteomes" id="UP000010792"/>
    </source>
</evidence>
<protein>
    <submittedName>
        <fullName evidence="2">Uncharacterized protein</fullName>
    </submittedName>
</protein>
<accession>L0NLX3</accession>
<dbReference type="AlphaFoldDB" id="L0NLX3"/>
<evidence type="ECO:0000256" key="1">
    <source>
        <dbReference type="SAM" id="MobiDB-lite"/>
    </source>
</evidence>
<dbReference type="Proteomes" id="UP000010792">
    <property type="component" value="Chromosome"/>
</dbReference>
<feature type="region of interest" description="Disordered" evidence="1">
    <location>
        <begin position="50"/>
        <end position="108"/>
    </location>
</feature>